<keyword evidence="1" id="KW-0812">Transmembrane</keyword>
<accession>A0A314XUZ6</accession>
<feature type="transmembrane region" description="Helical" evidence="1">
    <location>
        <begin position="62"/>
        <end position="84"/>
    </location>
</feature>
<keyword evidence="1" id="KW-1133">Transmembrane helix</keyword>
<dbReference type="EMBL" id="PJQY01002275">
    <property type="protein sequence ID" value="PQP95117.1"/>
    <property type="molecule type" value="Genomic_DNA"/>
</dbReference>
<evidence type="ECO:0000313" key="2">
    <source>
        <dbReference type="EMBL" id="PQP95117.1"/>
    </source>
</evidence>
<gene>
    <name evidence="2" type="ORF">Pyn_01253</name>
</gene>
<name>A0A314XUZ6_PRUYE</name>
<dbReference type="AlphaFoldDB" id="A0A314XUZ6"/>
<proteinExistence type="predicted"/>
<keyword evidence="3" id="KW-1185">Reference proteome</keyword>
<reference evidence="2 3" key="1">
    <citation type="submission" date="2018-02" db="EMBL/GenBank/DDBJ databases">
        <title>Draft genome of wild Prunus yedoensis var. nudiflora.</title>
        <authorList>
            <person name="Baek S."/>
            <person name="Kim J.-H."/>
            <person name="Choi K."/>
            <person name="Kim G.-B."/>
            <person name="Cho A."/>
            <person name="Jang H."/>
            <person name="Shin C.-H."/>
            <person name="Yu H.-J."/>
            <person name="Mun J.-H."/>
        </authorList>
    </citation>
    <scope>NUCLEOTIDE SEQUENCE [LARGE SCALE GENOMIC DNA]</scope>
    <source>
        <strain evidence="3">cv. Jeju island</strain>
        <tissue evidence="2">Leaf</tissue>
    </source>
</reference>
<keyword evidence="1" id="KW-0472">Membrane</keyword>
<dbReference type="Proteomes" id="UP000250321">
    <property type="component" value="Unassembled WGS sequence"/>
</dbReference>
<evidence type="ECO:0000313" key="3">
    <source>
        <dbReference type="Proteomes" id="UP000250321"/>
    </source>
</evidence>
<organism evidence="2 3">
    <name type="scientific">Prunus yedoensis var. nudiflora</name>
    <dbReference type="NCBI Taxonomy" id="2094558"/>
    <lineage>
        <taxon>Eukaryota</taxon>
        <taxon>Viridiplantae</taxon>
        <taxon>Streptophyta</taxon>
        <taxon>Embryophyta</taxon>
        <taxon>Tracheophyta</taxon>
        <taxon>Spermatophyta</taxon>
        <taxon>Magnoliopsida</taxon>
        <taxon>eudicotyledons</taxon>
        <taxon>Gunneridae</taxon>
        <taxon>Pentapetalae</taxon>
        <taxon>rosids</taxon>
        <taxon>fabids</taxon>
        <taxon>Rosales</taxon>
        <taxon>Rosaceae</taxon>
        <taxon>Amygdaloideae</taxon>
        <taxon>Amygdaleae</taxon>
        <taxon>Prunus</taxon>
    </lineage>
</organism>
<evidence type="ECO:0000256" key="1">
    <source>
        <dbReference type="SAM" id="Phobius"/>
    </source>
</evidence>
<protein>
    <submittedName>
        <fullName evidence="2">Uncharacterized protein</fullName>
    </submittedName>
</protein>
<sequence>MAFLPPLSTNYLSSWKVDVSQGHDVTEIPSRPWKGMTFLPMRPWRNCNAIDEDGRVWYDDSILAMFIWLSTPIAPMAGVTALALPSYARAQNDGLGHGLSDGPGFNPAAPVPRVTALPMA</sequence>
<comment type="caution">
    <text evidence="2">The sequence shown here is derived from an EMBL/GenBank/DDBJ whole genome shotgun (WGS) entry which is preliminary data.</text>
</comment>